<sequence length="78" mass="8670">MTEMPRRLTRTLATAHTDGYVQALRDVRRWAQARISSEGSSSDAQSDLKAMILAIDNRMAAKQGAIWCDDTWDEPSSG</sequence>
<proteinExistence type="predicted"/>
<accession>A0ABQ4S4A3</accession>
<reference evidence="1" key="2">
    <citation type="submission" date="2021-08" db="EMBL/GenBank/DDBJ databases">
        <authorList>
            <person name="Tani A."/>
            <person name="Ola A."/>
            <person name="Ogura Y."/>
            <person name="Katsura K."/>
            <person name="Hayashi T."/>
        </authorList>
    </citation>
    <scope>NUCLEOTIDE SEQUENCE</scope>
    <source>
        <strain evidence="1">DSM 19015</strain>
    </source>
</reference>
<dbReference type="EMBL" id="BPQP01000065">
    <property type="protein sequence ID" value="GJD96633.1"/>
    <property type="molecule type" value="Genomic_DNA"/>
</dbReference>
<reference evidence="1" key="1">
    <citation type="journal article" date="2021" name="Front. Microbiol.">
        <title>Comprehensive Comparative Genomics and Phenotyping of Methylobacterium Species.</title>
        <authorList>
            <person name="Alessa O."/>
            <person name="Ogura Y."/>
            <person name="Fujitani Y."/>
            <person name="Takami H."/>
            <person name="Hayashi T."/>
            <person name="Sahin N."/>
            <person name="Tani A."/>
        </authorList>
    </citation>
    <scope>NUCLEOTIDE SEQUENCE</scope>
    <source>
        <strain evidence="1">DSM 19015</strain>
    </source>
</reference>
<dbReference type="RefSeq" id="WP_238245729.1">
    <property type="nucleotide sequence ID" value="NZ_BPQP01000065.1"/>
</dbReference>
<gene>
    <name evidence="1" type="ORF">OCOJLMKI_3856</name>
</gene>
<keyword evidence="2" id="KW-1185">Reference proteome</keyword>
<name>A0ABQ4S4A3_9HYPH</name>
<evidence type="ECO:0000313" key="2">
    <source>
        <dbReference type="Proteomes" id="UP001055125"/>
    </source>
</evidence>
<comment type="caution">
    <text evidence="1">The sequence shown here is derived from an EMBL/GenBank/DDBJ whole genome shotgun (WGS) entry which is preliminary data.</text>
</comment>
<protein>
    <submittedName>
        <fullName evidence="1">Uncharacterized protein</fullName>
    </submittedName>
</protein>
<dbReference type="Proteomes" id="UP001055125">
    <property type="component" value="Unassembled WGS sequence"/>
</dbReference>
<evidence type="ECO:0000313" key="1">
    <source>
        <dbReference type="EMBL" id="GJD96633.1"/>
    </source>
</evidence>
<organism evidence="1 2">
    <name type="scientific">Methylobacterium iners</name>
    <dbReference type="NCBI Taxonomy" id="418707"/>
    <lineage>
        <taxon>Bacteria</taxon>
        <taxon>Pseudomonadati</taxon>
        <taxon>Pseudomonadota</taxon>
        <taxon>Alphaproteobacteria</taxon>
        <taxon>Hyphomicrobiales</taxon>
        <taxon>Methylobacteriaceae</taxon>
        <taxon>Methylobacterium</taxon>
    </lineage>
</organism>